<dbReference type="SUPFAM" id="SSF47819">
    <property type="entry name" value="HRDC-like"/>
    <property type="match status" value="2"/>
</dbReference>
<evidence type="ECO:0000256" key="2">
    <source>
        <dbReference type="ARBA" id="ARBA00022694"/>
    </source>
</evidence>
<dbReference type="Proteomes" id="UP001164472">
    <property type="component" value="Chromosome"/>
</dbReference>
<dbReference type="RefSeq" id="WP_251812228.1">
    <property type="nucleotide sequence ID" value="NZ_CP101527.1"/>
</dbReference>
<dbReference type="InterPro" id="IPR012337">
    <property type="entry name" value="RNaseH-like_sf"/>
</dbReference>
<accession>A0A9E8KQL3</accession>
<dbReference type="GO" id="GO:0000166">
    <property type="term" value="F:nucleotide binding"/>
    <property type="evidence" value="ECO:0007669"/>
    <property type="project" value="InterPro"/>
</dbReference>
<dbReference type="NCBIfam" id="TIGR01388">
    <property type="entry name" value="rnd"/>
    <property type="match status" value="1"/>
</dbReference>
<evidence type="ECO:0000256" key="1">
    <source>
        <dbReference type="ARBA" id="ARBA00022490"/>
    </source>
</evidence>
<dbReference type="KEGG" id="asem:NNL22_05275"/>
<evidence type="ECO:0000256" key="5">
    <source>
        <dbReference type="ARBA" id="ARBA00022839"/>
    </source>
</evidence>
<dbReference type="InterPro" id="IPR002562">
    <property type="entry name" value="3'-5'_exonuclease_dom"/>
</dbReference>
<dbReference type="EMBL" id="CP101527">
    <property type="protein sequence ID" value="UZW75994.1"/>
    <property type="molecule type" value="Genomic_DNA"/>
</dbReference>
<name>A0A9E8KQL3_9ALTE</name>
<dbReference type="Gene3D" id="1.10.150.80">
    <property type="entry name" value="HRDC domain"/>
    <property type="match status" value="2"/>
</dbReference>
<evidence type="ECO:0000256" key="4">
    <source>
        <dbReference type="ARBA" id="ARBA00022801"/>
    </source>
</evidence>
<reference evidence="7" key="1">
    <citation type="submission" date="2022-07" db="EMBL/GenBank/DDBJ databases">
        <title>Alkalimarinus sp. nov., isolated from gut of a Alitta virens.</title>
        <authorList>
            <person name="Yang A.I."/>
            <person name="Shin N.-R."/>
        </authorList>
    </citation>
    <scope>NUCLEOTIDE SEQUENCE</scope>
    <source>
        <strain evidence="7">FA028</strain>
    </source>
</reference>
<dbReference type="GO" id="GO:0003676">
    <property type="term" value="F:nucleic acid binding"/>
    <property type="evidence" value="ECO:0007669"/>
    <property type="project" value="InterPro"/>
</dbReference>
<organism evidence="7 8">
    <name type="scientific">Alkalimarinus sediminis</name>
    <dbReference type="NCBI Taxonomy" id="1632866"/>
    <lineage>
        <taxon>Bacteria</taxon>
        <taxon>Pseudomonadati</taxon>
        <taxon>Pseudomonadota</taxon>
        <taxon>Gammaproteobacteria</taxon>
        <taxon>Alteromonadales</taxon>
        <taxon>Alteromonadaceae</taxon>
        <taxon>Alkalimarinus</taxon>
    </lineage>
</organism>
<dbReference type="Pfam" id="PF01612">
    <property type="entry name" value="DNA_pol_A_exo1"/>
    <property type="match status" value="1"/>
</dbReference>
<protein>
    <submittedName>
        <fullName evidence="7">Ribonuclease D</fullName>
        <ecNumber evidence="7">3.1.13.5</ecNumber>
    </submittedName>
</protein>
<dbReference type="CDD" id="cd06142">
    <property type="entry name" value="RNaseD_exo"/>
    <property type="match status" value="1"/>
</dbReference>
<dbReference type="Pfam" id="PF00570">
    <property type="entry name" value="HRDC"/>
    <property type="match status" value="1"/>
</dbReference>
<dbReference type="InterPro" id="IPR051086">
    <property type="entry name" value="RNase_D-like"/>
</dbReference>
<keyword evidence="4 7" id="KW-0378">Hydrolase</keyword>
<dbReference type="GO" id="GO:0008033">
    <property type="term" value="P:tRNA processing"/>
    <property type="evidence" value="ECO:0007669"/>
    <property type="project" value="UniProtKB-KW"/>
</dbReference>
<dbReference type="SMART" id="SM00474">
    <property type="entry name" value="35EXOc"/>
    <property type="match status" value="1"/>
</dbReference>
<feature type="domain" description="HRDC" evidence="6">
    <location>
        <begin position="227"/>
        <end position="307"/>
    </location>
</feature>
<dbReference type="PROSITE" id="PS50967">
    <property type="entry name" value="HRDC"/>
    <property type="match status" value="1"/>
</dbReference>
<evidence type="ECO:0000259" key="6">
    <source>
        <dbReference type="PROSITE" id="PS50967"/>
    </source>
</evidence>
<sequence>MAKIKEQNETMTNFGCSFKVDMINDQVQLQEKLAYWESLPFIAIDTEFVRVDTFYPIAGLIQVADDTGIYLIDPLDIDDLTVFKPLLVGNTIKVMHSMSEDIALFQTISNCMPQNIFDTQIACALLGQGISLSYQKFIELYLGLAIDKGETRSDWLKRPLSDSQLEYAAKDVHYLYQVYPQLVSQLEERNLSEVVQQECALINLGLTDTTADMDSYYLKLRGGWKLPILSQVILKKMASWREREARKRDKPRNRIISDKQLLEIVDRMPKSINALQASNILKPGQNRKYGEYLVSLINGTNKIPSDFKPVPRSLSGRKLDYYRTLKKVSESIAQEKEIAPELLGRKRLLEAYITVLFDKQHQQEPVQLPEEFGAWRIKLLSGPFEKIAESKLNA</sequence>
<keyword evidence="5" id="KW-0269">Exonuclease</keyword>
<dbReference type="PANTHER" id="PTHR47649:SF1">
    <property type="entry name" value="RIBONUCLEASE D"/>
    <property type="match status" value="1"/>
</dbReference>
<gene>
    <name evidence="7" type="primary">rnd</name>
    <name evidence="7" type="ORF">NNL22_05275</name>
</gene>
<evidence type="ECO:0000313" key="7">
    <source>
        <dbReference type="EMBL" id="UZW75994.1"/>
    </source>
</evidence>
<dbReference type="Pfam" id="PF21293">
    <property type="entry name" value="RNAseD_HRDC_C"/>
    <property type="match status" value="1"/>
</dbReference>
<dbReference type="InterPro" id="IPR048579">
    <property type="entry name" value="RNAseD_HRDC_C"/>
</dbReference>
<keyword evidence="2" id="KW-0819">tRNA processing</keyword>
<dbReference type="InterPro" id="IPR036397">
    <property type="entry name" value="RNaseH_sf"/>
</dbReference>
<evidence type="ECO:0000313" key="8">
    <source>
        <dbReference type="Proteomes" id="UP001164472"/>
    </source>
</evidence>
<keyword evidence="8" id="KW-1185">Reference proteome</keyword>
<dbReference type="GO" id="GO:0008408">
    <property type="term" value="F:3'-5' exonuclease activity"/>
    <property type="evidence" value="ECO:0007669"/>
    <property type="project" value="InterPro"/>
</dbReference>
<dbReference type="PANTHER" id="PTHR47649">
    <property type="entry name" value="RIBONUCLEASE D"/>
    <property type="match status" value="1"/>
</dbReference>
<dbReference type="GO" id="GO:0033890">
    <property type="term" value="F:ribonuclease D activity"/>
    <property type="evidence" value="ECO:0007669"/>
    <property type="project" value="UniProtKB-EC"/>
</dbReference>
<dbReference type="EC" id="3.1.13.5" evidence="7"/>
<dbReference type="InterPro" id="IPR010997">
    <property type="entry name" value="HRDC-like_sf"/>
</dbReference>
<keyword evidence="1" id="KW-0963">Cytoplasm</keyword>
<dbReference type="AlphaFoldDB" id="A0A9E8KQL3"/>
<dbReference type="Gene3D" id="3.30.420.10">
    <property type="entry name" value="Ribonuclease H-like superfamily/Ribonuclease H"/>
    <property type="match status" value="1"/>
</dbReference>
<proteinExistence type="predicted"/>
<dbReference type="SUPFAM" id="SSF53098">
    <property type="entry name" value="Ribonuclease H-like"/>
    <property type="match status" value="1"/>
</dbReference>
<dbReference type="InterPro" id="IPR002121">
    <property type="entry name" value="HRDC_dom"/>
</dbReference>
<evidence type="ECO:0000256" key="3">
    <source>
        <dbReference type="ARBA" id="ARBA00022722"/>
    </source>
</evidence>
<dbReference type="InterPro" id="IPR006292">
    <property type="entry name" value="RNase_D"/>
</dbReference>
<dbReference type="InterPro" id="IPR044876">
    <property type="entry name" value="HRDC_dom_sf"/>
</dbReference>
<keyword evidence="3" id="KW-0540">Nuclease</keyword>